<feature type="compositionally biased region" description="Basic residues" evidence="1">
    <location>
        <begin position="93"/>
        <end position="105"/>
    </location>
</feature>
<accession>A0A162QBQ6</accession>
<name>A0A162QBQ6_COLIC</name>
<dbReference type="Proteomes" id="UP000076584">
    <property type="component" value="Unassembled WGS sequence"/>
</dbReference>
<feature type="region of interest" description="Disordered" evidence="1">
    <location>
        <begin position="1"/>
        <end position="25"/>
    </location>
</feature>
<evidence type="ECO:0008006" key="4">
    <source>
        <dbReference type="Google" id="ProtNLM"/>
    </source>
</evidence>
<feature type="compositionally biased region" description="Acidic residues" evidence="1">
    <location>
        <begin position="114"/>
        <end position="124"/>
    </location>
</feature>
<proteinExistence type="predicted"/>
<sequence>MADAKSSASTSPNAAEGAPAGGRVGAWTDTERFQLVLRVLATQLPEGKGVDWKSIAMPNRTLKAMQGQWTSIVAQMRDLNTDGGSEAPAPKTKTPRKKAAPKKKATTAENSENANEDTGDDQDDGLTKKTVTPKKRAAATNADGTPKKRRSPTKKTAPKAELESEAGDEDTVPKEEDGDEQ</sequence>
<feature type="region of interest" description="Disordered" evidence="1">
    <location>
        <begin position="73"/>
        <end position="181"/>
    </location>
</feature>
<keyword evidence="3" id="KW-1185">Reference proteome</keyword>
<reference evidence="2 3" key="1">
    <citation type="submission" date="2015-06" db="EMBL/GenBank/DDBJ databases">
        <title>Survival trade-offs in plant roots during colonization by closely related pathogenic and mutualistic fungi.</title>
        <authorList>
            <person name="Hacquard S."/>
            <person name="Kracher B."/>
            <person name="Hiruma K."/>
            <person name="Weinman A."/>
            <person name="Muench P."/>
            <person name="Garrido Oter R."/>
            <person name="Ver Loren van Themaat E."/>
            <person name="Dallerey J.-F."/>
            <person name="Damm U."/>
            <person name="Henrissat B."/>
            <person name="Lespinet O."/>
            <person name="Thon M."/>
            <person name="Kemen E."/>
            <person name="McHardy A.C."/>
            <person name="Schulze-Lefert P."/>
            <person name="O'Connell R.J."/>
        </authorList>
    </citation>
    <scope>NUCLEOTIDE SEQUENCE [LARGE SCALE GENOMIC DNA]</scope>
    <source>
        <strain evidence="2 3">MAFF 238704</strain>
    </source>
</reference>
<evidence type="ECO:0000313" key="3">
    <source>
        <dbReference type="Proteomes" id="UP000076584"/>
    </source>
</evidence>
<feature type="compositionally biased region" description="Acidic residues" evidence="1">
    <location>
        <begin position="163"/>
        <end position="181"/>
    </location>
</feature>
<evidence type="ECO:0000256" key="1">
    <source>
        <dbReference type="SAM" id="MobiDB-lite"/>
    </source>
</evidence>
<evidence type="ECO:0000313" key="2">
    <source>
        <dbReference type="EMBL" id="KZL88355.1"/>
    </source>
</evidence>
<protein>
    <recommendedName>
        <fullName evidence="4">Myb-like domain-containing protein</fullName>
    </recommendedName>
</protein>
<comment type="caution">
    <text evidence="2">The sequence shown here is derived from an EMBL/GenBank/DDBJ whole genome shotgun (WGS) entry which is preliminary data.</text>
</comment>
<dbReference type="EMBL" id="LFIW01000003">
    <property type="protein sequence ID" value="KZL88355.1"/>
    <property type="molecule type" value="Genomic_DNA"/>
</dbReference>
<dbReference type="AlphaFoldDB" id="A0A162QBQ6"/>
<gene>
    <name evidence="2" type="ORF">CI238_11709</name>
</gene>
<feature type="compositionally biased region" description="Polar residues" evidence="1">
    <location>
        <begin position="1"/>
        <end position="13"/>
    </location>
</feature>
<organism evidence="2 3">
    <name type="scientific">Colletotrichum incanum</name>
    <name type="common">Soybean anthracnose fungus</name>
    <dbReference type="NCBI Taxonomy" id="1573173"/>
    <lineage>
        <taxon>Eukaryota</taxon>
        <taxon>Fungi</taxon>
        <taxon>Dikarya</taxon>
        <taxon>Ascomycota</taxon>
        <taxon>Pezizomycotina</taxon>
        <taxon>Sordariomycetes</taxon>
        <taxon>Hypocreomycetidae</taxon>
        <taxon>Glomerellales</taxon>
        <taxon>Glomerellaceae</taxon>
        <taxon>Colletotrichum</taxon>
        <taxon>Colletotrichum spaethianum species complex</taxon>
    </lineage>
</organism>
<feature type="compositionally biased region" description="Basic residues" evidence="1">
    <location>
        <begin position="147"/>
        <end position="157"/>
    </location>
</feature>